<keyword evidence="9" id="KW-0496">Mitochondrion</keyword>
<evidence type="ECO:0000256" key="3">
    <source>
        <dbReference type="ARBA" id="ARBA00022448"/>
    </source>
</evidence>
<evidence type="ECO:0000256" key="12">
    <source>
        <dbReference type="SAM" id="MobiDB-lite"/>
    </source>
</evidence>
<reference evidence="14" key="1">
    <citation type="submission" date="2016-05" db="EMBL/GenBank/DDBJ databases">
        <title>Comparative genomics of biotechnologically important yeasts.</title>
        <authorList>
            <consortium name="DOE Joint Genome Institute"/>
            <person name="Riley R."/>
            <person name="Haridas S."/>
            <person name="Wolfe K.H."/>
            <person name="Lopes M.R."/>
            <person name="Hittinger C.T."/>
            <person name="Goker M."/>
            <person name="Salamov A."/>
            <person name="Wisecaver J."/>
            <person name="Long T.M."/>
            <person name="Aerts A.L."/>
            <person name="Barry K."/>
            <person name="Choi C."/>
            <person name="Clum A."/>
            <person name="Coughlan A.Y."/>
            <person name="Deshpande S."/>
            <person name="Douglass A.P."/>
            <person name="Hanson S.J."/>
            <person name="Klenk H.-P."/>
            <person name="Labutti K."/>
            <person name="Lapidus A."/>
            <person name="Lindquist E."/>
            <person name="Lipzen A."/>
            <person name="Meier-Kolthoff J.P."/>
            <person name="Ohm R.A."/>
            <person name="Otillar R.P."/>
            <person name="Pangilinan J."/>
            <person name="Peng Y."/>
            <person name="Rokas A."/>
            <person name="Rosa C.A."/>
            <person name="Scheuner C."/>
            <person name="Sibirny A.A."/>
            <person name="Slot J.C."/>
            <person name="Stielow J.B."/>
            <person name="Sun H."/>
            <person name="Kurtzman C.P."/>
            <person name="Blackwell M."/>
            <person name="Grigoriev I.V."/>
            <person name="Jeffries T.W."/>
        </authorList>
    </citation>
    <scope>NUCLEOTIDE SEQUENCE [LARGE SCALE GENOMIC DNA]</scope>
    <source>
        <strain evidence="14">DSM 1968</strain>
    </source>
</reference>
<keyword evidence="10" id="KW-0472">Membrane</keyword>
<evidence type="ECO:0000256" key="1">
    <source>
        <dbReference type="ARBA" id="ARBA00004572"/>
    </source>
</evidence>
<feature type="region of interest" description="Disordered" evidence="12">
    <location>
        <begin position="1"/>
        <end position="44"/>
    </location>
</feature>
<evidence type="ECO:0000256" key="9">
    <source>
        <dbReference type="ARBA" id="ARBA00023128"/>
    </source>
</evidence>
<sequence length="151" mass="16703">MVKLTQLDENNQPVEDSVLNDNDFETTSESDSENSEADSDDDDFDIENETILDRIVALKDIIPIEQRSIISDTTTGLYSFLSNGISKTGNLLWIITSSCLLLGVPLSLSILSEQQLLEMEKEFNLQQQTNDVLAPGSTNDAFQPLPSQPAH</sequence>
<dbReference type="RefSeq" id="XP_020048340.1">
    <property type="nucleotide sequence ID" value="XM_020192991.1"/>
</dbReference>
<keyword evidence="7" id="KW-1133">Transmembrane helix</keyword>
<dbReference type="GO" id="GO:0030150">
    <property type="term" value="P:protein import into mitochondrial matrix"/>
    <property type="evidence" value="ECO:0007669"/>
    <property type="project" value="EnsemblFungi"/>
</dbReference>
<evidence type="ECO:0000313" key="14">
    <source>
        <dbReference type="Proteomes" id="UP000095038"/>
    </source>
</evidence>
<dbReference type="Proteomes" id="UP000095038">
    <property type="component" value="Unassembled WGS sequence"/>
</dbReference>
<comment type="similarity">
    <text evidence="2">Belongs to the Tom22 family.</text>
</comment>
<keyword evidence="4" id="KW-0812">Transmembrane</keyword>
<keyword evidence="11" id="KW-0675">Receptor</keyword>
<dbReference type="AlphaFoldDB" id="A0A1D2VKA9"/>
<evidence type="ECO:0000256" key="4">
    <source>
        <dbReference type="ARBA" id="ARBA00022692"/>
    </source>
</evidence>
<evidence type="ECO:0000256" key="10">
    <source>
        <dbReference type="ARBA" id="ARBA00023136"/>
    </source>
</evidence>
<evidence type="ECO:0000313" key="13">
    <source>
        <dbReference type="EMBL" id="ODV62033.1"/>
    </source>
</evidence>
<keyword evidence="5" id="KW-1000">Mitochondrion outer membrane</keyword>
<dbReference type="Pfam" id="PF04281">
    <property type="entry name" value="Tom22"/>
    <property type="match status" value="1"/>
</dbReference>
<dbReference type="FunCoup" id="A0A1D2VKA9">
    <property type="interactions" value="274"/>
</dbReference>
<dbReference type="EMBL" id="KV454478">
    <property type="protein sequence ID" value="ODV62033.1"/>
    <property type="molecule type" value="Genomic_DNA"/>
</dbReference>
<name>A0A1D2VKA9_9ASCO</name>
<evidence type="ECO:0000256" key="11">
    <source>
        <dbReference type="ARBA" id="ARBA00023170"/>
    </source>
</evidence>
<dbReference type="GeneID" id="30966627"/>
<dbReference type="InterPro" id="IPR005683">
    <property type="entry name" value="Tom22"/>
</dbReference>
<evidence type="ECO:0000256" key="8">
    <source>
        <dbReference type="ARBA" id="ARBA00023010"/>
    </source>
</evidence>
<evidence type="ECO:0000256" key="2">
    <source>
        <dbReference type="ARBA" id="ARBA00009874"/>
    </source>
</evidence>
<keyword evidence="3" id="KW-0813">Transport</keyword>
<dbReference type="GO" id="GO:0008320">
    <property type="term" value="F:protein transmembrane transporter activity"/>
    <property type="evidence" value="ECO:0007669"/>
    <property type="project" value="EnsemblFungi"/>
</dbReference>
<keyword evidence="6" id="KW-0653">Protein transport</keyword>
<dbReference type="GO" id="GO:0045040">
    <property type="term" value="P:protein insertion into mitochondrial outer membrane"/>
    <property type="evidence" value="ECO:0007669"/>
    <property type="project" value="EnsemblFungi"/>
</dbReference>
<keyword evidence="14" id="KW-1185">Reference proteome</keyword>
<proteinExistence type="inferred from homology"/>
<dbReference type="OrthoDB" id="10016939at2759"/>
<organism evidence="13 14">
    <name type="scientific">Ascoidea rubescens DSM 1968</name>
    <dbReference type="NCBI Taxonomy" id="1344418"/>
    <lineage>
        <taxon>Eukaryota</taxon>
        <taxon>Fungi</taxon>
        <taxon>Dikarya</taxon>
        <taxon>Ascomycota</taxon>
        <taxon>Saccharomycotina</taxon>
        <taxon>Saccharomycetes</taxon>
        <taxon>Ascoideaceae</taxon>
        <taxon>Ascoidea</taxon>
    </lineage>
</organism>
<accession>A0A1D2VKA9</accession>
<dbReference type="PANTHER" id="PTHR12504:SF0">
    <property type="entry name" value="MITOCHONDRIAL IMPORT RECEPTOR SUBUNIT TOM22 HOMOLOG"/>
    <property type="match status" value="1"/>
</dbReference>
<evidence type="ECO:0000256" key="7">
    <source>
        <dbReference type="ARBA" id="ARBA00022989"/>
    </source>
</evidence>
<evidence type="ECO:0000256" key="6">
    <source>
        <dbReference type="ARBA" id="ARBA00022927"/>
    </source>
</evidence>
<gene>
    <name evidence="13" type="ORF">ASCRUDRAFT_75255</name>
</gene>
<evidence type="ECO:0000256" key="5">
    <source>
        <dbReference type="ARBA" id="ARBA00022787"/>
    </source>
</evidence>
<dbReference type="PANTHER" id="PTHR12504">
    <property type="entry name" value="MITOCHONDRIAL IMPORT RECEPTOR SUBUNIT TOM22"/>
    <property type="match status" value="1"/>
</dbReference>
<feature type="compositionally biased region" description="Acidic residues" evidence="12">
    <location>
        <begin position="22"/>
        <end position="44"/>
    </location>
</feature>
<dbReference type="InParanoid" id="A0A1D2VKA9"/>
<dbReference type="GO" id="GO:0005742">
    <property type="term" value="C:mitochondrial outer membrane translocase complex"/>
    <property type="evidence" value="ECO:0007669"/>
    <property type="project" value="EnsemblFungi"/>
</dbReference>
<dbReference type="GO" id="GO:0006886">
    <property type="term" value="P:intracellular protein transport"/>
    <property type="evidence" value="ECO:0007669"/>
    <property type="project" value="InterPro"/>
</dbReference>
<keyword evidence="8" id="KW-0811">Translocation</keyword>
<comment type="subcellular location">
    <subcellularLocation>
        <location evidence="1">Mitochondrion outer membrane</location>
        <topology evidence="1">Single-pass membrane protein</topology>
    </subcellularLocation>
</comment>
<dbReference type="CDD" id="cd22884">
    <property type="entry name" value="TOM22"/>
    <property type="match status" value="1"/>
</dbReference>
<protein>
    <submittedName>
        <fullName evidence="13">Mitochondrial import translocase, subunit Tom22</fullName>
    </submittedName>
</protein>
<dbReference type="STRING" id="1344418.A0A1D2VKA9"/>